<comment type="caution">
    <text evidence="3">The sequence shown here is derived from an EMBL/GenBank/DDBJ whole genome shotgun (WGS) entry which is preliminary data.</text>
</comment>
<dbReference type="PANTHER" id="PTHR37162">
    <property type="entry name" value="HAT FAMILY DIMERISATION DOMAINCONTAINING PROTEIN-RELATED"/>
    <property type="match status" value="1"/>
</dbReference>
<evidence type="ECO:0000256" key="1">
    <source>
        <dbReference type="SAM" id="Coils"/>
    </source>
</evidence>
<dbReference type="PANTHER" id="PTHR37162:SF11">
    <property type="match status" value="1"/>
</dbReference>
<sequence length="603" mass="70153">MVLSQHLVTYFIGKATAEILFEKLIQALDQANLPLSKMLMLGSDGPNVNKKVARLMNEEVVTCRNIKLIDIGTCNIHIIHNGFLKGVGKFGEDASQLIVAVYYYFNGWPTRWEEFTRILEKLDLPILHFIKHVPSRWLTIYNSSKRLIENWTAVEKYFLDFIPKEKSSLLSTNSYKKIREALITPNMKCEVLFLQSSSQIFTNYTGNMQKEEPLVHIMYSELNTLMYILMSKIFKPDKIPKSFSNVNVDELFKIENLVIVKNVVVSEKIKEEFKILKTTEKDMLIFLKNAQQHYLEACKHILLKSSITNSFLKNLRCLGPTERCKNRSISQLLNICKYLPFHVDTDVLINEWTLLKLEKDDEKSAELRIDHYWKQFFTKTNLSGGEKYPNVSKIVKACLSLVHGSADIERSFSCSGRILTEDRASMCERTLNAILYSKDALKHYNNKLHLVLITKELINMARGAYLHYKDYLEDKKKIQEQNKKTEEEELAKTSLFEEQQKQLKEDKNNIIEKEKSLKNLRYEENRKRHAADKLFFEANKRLKTAVSNNNIAEVEIAQAMLDGVNTIRKEEEIKKKEADTLQNILEKKKIKLIDSLSNKNEKK</sequence>
<dbReference type="GO" id="GO:0046983">
    <property type="term" value="F:protein dimerization activity"/>
    <property type="evidence" value="ECO:0007669"/>
    <property type="project" value="InterPro"/>
</dbReference>
<evidence type="ECO:0000313" key="3">
    <source>
        <dbReference type="EMBL" id="CAI6374478.1"/>
    </source>
</evidence>
<evidence type="ECO:0000259" key="2">
    <source>
        <dbReference type="Pfam" id="PF05699"/>
    </source>
</evidence>
<feature type="domain" description="HAT C-terminal dimerisation" evidence="2">
    <location>
        <begin position="362"/>
        <end position="440"/>
    </location>
</feature>
<accession>A0AAV0Y3C5</accession>
<dbReference type="InterPro" id="IPR008906">
    <property type="entry name" value="HATC_C_dom"/>
</dbReference>
<protein>
    <recommendedName>
        <fullName evidence="2">HAT C-terminal dimerisation domain-containing protein</fullName>
    </recommendedName>
</protein>
<dbReference type="AlphaFoldDB" id="A0AAV0Y3C5"/>
<dbReference type="SUPFAM" id="SSF53098">
    <property type="entry name" value="Ribonuclease H-like"/>
    <property type="match status" value="1"/>
</dbReference>
<feature type="coiled-coil region" evidence="1">
    <location>
        <begin position="468"/>
        <end position="523"/>
    </location>
</feature>
<dbReference type="Pfam" id="PF05699">
    <property type="entry name" value="Dimer_Tnp_hAT"/>
    <property type="match status" value="1"/>
</dbReference>
<name>A0AAV0Y3C5_9HEMI</name>
<keyword evidence="1" id="KW-0175">Coiled coil</keyword>
<reference evidence="3 4" key="1">
    <citation type="submission" date="2023-01" db="EMBL/GenBank/DDBJ databases">
        <authorList>
            <person name="Whitehead M."/>
        </authorList>
    </citation>
    <scope>NUCLEOTIDE SEQUENCE [LARGE SCALE GENOMIC DNA]</scope>
</reference>
<evidence type="ECO:0000313" key="4">
    <source>
        <dbReference type="Proteomes" id="UP001160148"/>
    </source>
</evidence>
<dbReference type="EMBL" id="CARXXK010001217">
    <property type="protein sequence ID" value="CAI6374478.1"/>
    <property type="molecule type" value="Genomic_DNA"/>
</dbReference>
<keyword evidence="4" id="KW-1185">Reference proteome</keyword>
<dbReference type="InterPro" id="IPR012337">
    <property type="entry name" value="RNaseH-like_sf"/>
</dbReference>
<dbReference type="Proteomes" id="UP001160148">
    <property type="component" value="Unassembled WGS sequence"/>
</dbReference>
<organism evidence="3 4">
    <name type="scientific">Macrosiphum euphorbiae</name>
    <name type="common">potato aphid</name>
    <dbReference type="NCBI Taxonomy" id="13131"/>
    <lineage>
        <taxon>Eukaryota</taxon>
        <taxon>Metazoa</taxon>
        <taxon>Ecdysozoa</taxon>
        <taxon>Arthropoda</taxon>
        <taxon>Hexapoda</taxon>
        <taxon>Insecta</taxon>
        <taxon>Pterygota</taxon>
        <taxon>Neoptera</taxon>
        <taxon>Paraneoptera</taxon>
        <taxon>Hemiptera</taxon>
        <taxon>Sternorrhyncha</taxon>
        <taxon>Aphidomorpha</taxon>
        <taxon>Aphidoidea</taxon>
        <taxon>Aphididae</taxon>
        <taxon>Macrosiphini</taxon>
        <taxon>Macrosiphum</taxon>
    </lineage>
</organism>
<gene>
    <name evidence="3" type="ORF">MEUPH1_LOCUS28105</name>
</gene>
<proteinExistence type="predicted"/>